<evidence type="ECO:0000256" key="1">
    <source>
        <dbReference type="SAM" id="MobiDB-lite"/>
    </source>
</evidence>
<evidence type="ECO:0008006" key="4">
    <source>
        <dbReference type="Google" id="ProtNLM"/>
    </source>
</evidence>
<evidence type="ECO:0000313" key="2">
    <source>
        <dbReference type="EMBL" id="MBO8202683.1"/>
    </source>
</evidence>
<dbReference type="Proteomes" id="UP000721954">
    <property type="component" value="Unassembled WGS sequence"/>
</dbReference>
<gene>
    <name evidence="2" type="ORF">JW613_31045</name>
</gene>
<proteinExistence type="predicted"/>
<dbReference type="GeneID" id="96263054"/>
<dbReference type="EMBL" id="JAFFZM010000027">
    <property type="protein sequence ID" value="MBO8202683.1"/>
    <property type="molecule type" value="Genomic_DNA"/>
</dbReference>
<reference evidence="2 3" key="1">
    <citation type="submission" date="2021-02" db="EMBL/GenBank/DDBJ databases">
        <title>Streptomyces spirodelae sp. nov., isolated from duckweed.</title>
        <authorList>
            <person name="Saimee Y."/>
            <person name="Duangmal K."/>
        </authorList>
    </citation>
    <scope>NUCLEOTIDE SEQUENCE [LARGE SCALE GENOMIC DNA]</scope>
    <source>
        <strain evidence="2 3">DSM 42105</strain>
    </source>
</reference>
<dbReference type="RefSeq" id="WP_209214202.1">
    <property type="nucleotide sequence ID" value="NZ_JAFFZM010000027.1"/>
</dbReference>
<protein>
    <recommendedName>
        <fullName evidence="4">Sigma-70 family RNA polymerase sigma factor</fullName>
    </recommendedName>
</protein>
<feature type="region of interest" description="Disordered" evidence="1">
    <location>
        <begin position="1"/>
        <end position="28"/>
    </location>
</feature>
<organism evidence="2 3">
    <name type="scientific">Streptomyces smyrnaeus</name>
    <dbReference type="NCBI Taxonomy" id="1387713"/>
    <lineage>
        <taxon>Bacteria</taxon>
        <taxon>Bacillati</taxon>
        <taxon>Actinomycetota</taxon>
        <taxon>Actinomycetes</taxon>
        <taxon>Kitasatosporales</taxon>
        <taxon>Streptomycetaceae</taxon>
        <taxon>Streptomyces</taxon>
    </lineage>
</organism>
<evidence type="ECO:0000313" key="3">
    <source>
        <dbReference type="Proteomes" id="UP000721954"/>
    </source>
</evidence>
<feature type="compositionally biased region" description="Polar residues" evidence="1">
    <location>
        <begin position="9"/>
        <end position="22"/>
    </location>
</feature>
<name>A0ABS3Y4U9_9ACTN</name>
<comment type="caution">
    <text evidence="2">The sequence shown here is derived from an EMBL/GenBank/DDBJ whole genome shotgun (WGS) entry which is preliminary data.</text>
</comment>
<keyword evidence="3" id="KW-1185">Reference proteome</keyword>
<accession>A0ABS3Y4U9</accession>
<sequence>MPEEMRGESSASSDLPVQTSTPAADAEASVDVLPGHSNETREQLAIAFEQSGMHIARMARKAGWQMAEDMWQSILAGLERRLVRHGPVENLDPYLNSCVTKALSKLRTAIEVLVGDEHLDALRQRQYTDPQLDSMLQLNTELVEAARGVIESGVLTKREAHVYVLAQVLGEDNAAVAEWLNPPTTVKAVTQMKYKAVRKVNRAYRQGKFRHLGYEPPHI</sequence>